<sequence length="259" mass="30550">MENKQPKYSMDDLLQIMRRLRKECPWDAKQTHESLRQFLLEETYEVLETIDQQQWSKLAEELGDLLLQIVFHSEIAAEKRRFDFNDVVDHISKKLITRHPHVFGNKALNNALQVQENWEHTKVKNEGRDSLLSGVPKAAPALLQAQRLQEKAATVGFDWPEVEPVLDKVIEELNELREEIKNRHLQKIEDELGDVLFALVNLGRFINITAEDALRKTNQKFVRRFQHIEQQYNGDLRAMKKATLKELDRYWEQAKENEK</sequence>
<evidence type="ECO:0000313" key="6">
    <source>
        <dbReference type="EMBL" id="HHE54625.1"/>
    </source>
</evidence>
<protein>
    <recommendedName>
        <fullName evidence="4">Nucleoside triphosphate pyrophosphohydrolase</fullName>
        <ecNumber evidence="3">3.6.1.8</ecNumber>
    </recommendedName>
</protein>
<dbReference type="InterPro" id="IPR011551">
    <property type="entry name" value="NTP_PyrPHydrolase_MazG"/>
</dbReference>
<keyword evidence="6" id="KW-0378">Hydrolase</keyword>
<evidence type="ECO:0000256" key="4">
    <source>
        <dbReference type="ARBA" id="ARBA00074799"/>
    </source>
</evidence>
<dbReference type="GO" id="GO:0006203">
    <property type="term" value="P:dGTP catabolic process"/>
    <property type="evidence" value="ECO:0007669"/>
    <property type="project" value="TreeGrafter"/>
</dbReference>
<dbReference type="AlphaFoldDB" id="A0A7V5LJ59"/>
<dbReference type="EMBL" id="DRTD01000182">
    <property type="protein sequence ID" value="HHE54625.1"/>
    <property type="molecule type" value="Genomic_DNA"/>
</dbReference>
<evidence type="ECO:0000256" key="1">
    <source>
        <dbReference type="ARBA" id="ARBA00052141"/>
    </source>
</evidence>
<feature type="domain" description="NTP pyrophosphohydrolase MazG-like" evidence="5">
    <location>
        <begin position="165"/>
        <end position="227"/>
    </location>
</feature>
<dbReference type="GO" id="GO:0006950">
    <property type="term" value="P:response to stress"/>
    <property type="evidence" value="ECO:0007669"/>
    <property type="project" value="UniProtKB-ARBA"/>
</dbReference>
<proteinExistence type="inferred from homology"/>
<dbReference type="CDD" id="cd11528">
    <property type="entry name" value="NTP-PPase_MazG_Nterm"/>
    <property type="match status" value="1"/>
</dbReference>
<dbReference type="NCBIfam" id="TIGR00444">
    <property type="entry name" value="mazG"/>
    <property type="match status" value="1"/>
</dbReference>
<dbReference type="CDD" id="cd11529">
    <property type="entry name" value="NTP-PPase_MazG_Cterm"/>
    <property type="match status" value="1"/>
</dbReference>
<evidence type="ECO:0000256" key="3">
    <source>
        <dbReference type="ARBA" id="ARBA00066372"/>
    </source>
</evidence>
<gene>
    <name evidence="6" type="ORF">ENL21_02505</name>
</gene>
<dbReference type="FunFam" id="1.10.287.1080:FF:000001">
    <property type="entry name" value="Nucleoside triphosphate pyrophosphohydrolase"/>
    <property type="match status" value="1"/>
</dbReference>
<comment type="caution">
    <text evidence="6">The sequence shown here is derived from an EMBL/GenBank/DDBJ whole genome shotgun (WGS) entry which is preliminary data.</text>
</comment>
<dbReference type="PANTHER" id="PTHR30522:SF0">
    <property type="entry name" value="NUCLEOSIDE TRIPHOSPHATE PYROPHOSPHOHYDROLASE"/>
    <property type="match status" value="1"/>
</dbReference>
<reference evidence="6" key="1">
    <citation type="journal article" date="2020" name="mSystems">
        <title>Genome- and Community-Level Interaction Insights into Carbon Utilization and Element Cycling Functions of Hydrothermarchaeota in Hydrothermal Sediment.</title>
        <authorList>
            <person name="Zhou Z."/>
            <person name="Liu Y."/>
            <person name="Xu W."/>
            <person name="Pan J."/>
            <person name="Luo Z.H."/>
            <person name="Li M."/>
        </authorList>
    </citation>
    <scope>NUCLEOTIDE SEQUENCE [LARGE SCALE GENOMIC DNA]</scope>
    <source>
        <strain evidence="6">HyVt-76</strain>
    </source>
</reference>
<comment type="catalytic activity">
    <reaction evidence="1">
        <text>ATP + H2O = AMP + diphosphate + H(+)</text>
        <dbReference type="Rhea" id="RHEA:14245"/>
        <dbReference type="ChEBI" id="CHEBI:15377"/>
        <dbReference type="ChEBI" id="CHEBI:15378"/>
        <dbReference type="ChEBI" id="CHEBI:30616"/>
        <dbReference type="ChEBI" id="CHEBI:33019"/>
        <dbReference type="ChEBI" id="CHEBI:456215"/>
        <dbReference type="EC" id="3.6.1.8"/>
    </reaction>
</comment>
<dbReference type="InterPro" id="IPR048015">
    <property type="entry name" value="NTP-PPase_MazG-like_N"/>
</dbReference>
<dbReference type="GO" id="GO:0046047">
    <property type="term" value="P:TTP catabolic process"/>
    <property type="evidence" value="ECO:0007669"/>
    <property type="project" value="TreeGrafter"/>
</dbReference>
<name>A0A7V5LJ59_CALAY</name>
<dbReference type="PANTHER" id="PTHR30522">
    <property type="entry name" value="NUCLEOSIDE TRIPHOSPHATE PYROPHOSPHOHYDROLASE"/>
    <property type="match status" value="1"/>
</dbReference>
<dbReference type="GO" id="GO:0047693">
    <property type="term" value="F:ATP diphosphatase activity"/>
    <property type="evidence" value="ECO:0007669"/>
    <property type="project" value="UniProtKB-EC"/>
</dbReference>
<dbReference type="InterPro" id="IPR004518">
    <property type="entry name" value="MazG-like_dom"/>
</dbReference>
<dbReference type="Proteomes" id="UP000886111">
    <property type="component" value="Unassembled WGS sequence"/>
</dbReference>
<comment type="similarity">
    <text evidence="2">Belongs to the nucleoside triphosphate pyrophosphohydrolase family.</text>
</comment>
<dbReference type="Pfam" id="PF03819">
    <property type="entry name" value="MazG"/>
    <property type="match status" value="2"/>
</dbReference>
<evidence type="ECO:0000259" key="5">
    <source>
        <dbReference type="Pfam" id="PF03819"/>
    </source>
</evidence>
<dbReference type="EC" id="3.6.1.8" evidence="3"/>
<dbReference type="FunFam" id="1.10.287.1080:FF:000003">
    <property type="entry name" value="Nucleoside triphosphate pyrophosphohydrolase"/>
    <property type="match status" value="1"/>
</dbReference>
<organism evidence="6">
    <name type="scientific">Caldithrix abyssi</name>
    <dbReference type="NCBI Taxonomy" id="187145"/>
    <lineage>
        <taxon>Bacteria</taxon>
        <taxon>Pseudomonadati</taxon>
        <taxon>Calditrichota</taxon>
        <taxon>Calditrichia</taxon>
        <taxon>Calditrichales</taxon>
        <taxon>Calditrichaceae</taxon>
        <taxon>Caldithrix</taxon>
    </lineage>
</organism>
<accession>A0A7V5LJ59</accession>
<dbReference type="GO" id="GO:0046076">
    <property type="term" value="P:dTTP catabolic process"/>
    <property type="evidence" value="ECO:0007669"/>
    <property type="project" value="TreeGrafter"/>
</dbReference>
<dbReference type="Gene3D" id="1.10.287.1080">
    <property type="entry name" value="MazG-like"/>
    <property type="match status" value="2"/>
</dbReference>
<dbReference type="GO" id="GO:0046052">
    <property type="term" value="P:UTP catabolic process"/>
    <property type="evidence" value="ECO:0007669"/>
    <property type="project" value="TreeGrafter"/>
</dbReference>
<dbReference type="SUPFAM" id="SSF101386">
    <property type="entry name" value="all-alpha NTP pyrophosphatases"/>
    <property type="match status" value="2"/>
</dbReference>
<dbReference type="GO" id="GO:0046081">
    <property type="term" value="P:dUTP catabolic process"/>
    <property type="evidence" value="ECO:0007669"/>
    <property type="project" value="TreeGrafter"/>
</dbReference>
<dbReference type="GO" id="GO:0046061">
    <property type="term" value="P:dATP catabolic process"/>
    <property type="evidence" value="ECO:0007669"/>
    <property type="project" value="TreeGrafter"/>
</dbReference>
<evidence type="ECO:0000256" key="2">
    <source>
        <dbReference type="ARBA" id="ARBA00061115"/>
    </source>
</evidence>
<dbReference type="InterPro" id="IPR048011">
    <property type="entry name" value="NTP-PPase_MazG-like_C"/>
</dbReference>
<feature type="domain" description="NTP pyrophosphohydrolase MazG-like" evidence="5">
    <location>
        <begin position="30"/>
        <end position="103"/>
    </location>
</feature>
<dbReference type="NCBIfam" id="NF007113">
    <property type="entry name" value="PRK09562.1"/>
    <property type="match status" value="1"/>
</dbReference>